<name>A0ABT6YJ88_9BACT</name>
<dbReference type="SUPFAM" id="SSF52374">
    <property type="entry name" value="Nucleotidylyl transferase"/>
    <property type="match status" value="1"/>
</dbReference>
<feature type="domain" description="Cytidyltransferase-like" evidence="1">
    <location>
        <begin position="6"/>
        <end position="42"/>
    </location>
</feature>
<sequence>MTKGLTLGKFYPLHLGHLKLIEFAKTQCDILFVLICASDTESIDGQTRLEWIKKSYNNCPNINPILLEYHESELPNTSISSREVSQLWANKILSLIPDLNYIISSEPYGAYLAEYLQCESIFYDIARTITNISASLIRQHPLRYWDYIADSAKPYFVKKICIYGSESTGKSTLTVNLAQYFKTNYVPEMAREIIEKTEECTLSHLEQITSLHAKTILEKTPLSNKILIVDTDVNITNSYAKFLFNKELLIDDWIKQANTFDLYLFLDIDAPFVQDGTRLEKEDRLKLHFSHKQELASQKIYYILLSGDWDSRFQQAVDAIQKLL</sequence>
<proteinExistence type="predicted"/>
<dbReference type="NCBIfam" id="TIGR00125">
    <property type="entry name" value="cyt_tran_rel"/>
    <property type="match status" value="1"/>
</dbReference>
<dbReference type="Gene3D" id="3.40.50.300">
    <property type="entry name" value="P-loop containing nucleotide triphosphate hydrolases"/>
    <property type="match status" value="1"/>
</dbReference>
<accession>A0ABT6YJ88</accession>
<dbReference type="InterPro" id="IPR052735">
    <property type="entry name" value="NAD_biosynth-regulator"/>
</dbReference>
<dbReference type="Pfam" id="PF13521">
    <property type="entry name" value="AAA_28"/>
    <property type="match status" value="1"/>
</dbReference>
<gene>
    <name evidence="3" type="ORF">QM480_04945</name>
</gene>
<dbReference type="Pfam" id="PF01467">
    <property type="entry name" value="CTP_transf_like"/>
    <property type="match status" value="1"/>
</dbReference>
<organism evidence="3 4">
    <name type="scientific">Flectobacillus longus</name>
    <dbReference type="NCBI Taxonomy" id="2984207"/>
    <lineage>
        <taxon>Bacteria</taxon>
        <taxon>Pseudomonadati</taxon>
        <taxon>Bacteroidota</taxon>
        <taxon>Cytophagia</taxon>
        <taxon>Cytophagales</taxon>
        <taxon>Flectobacillaceae</taxon>
        <taxon>Flectobacillus</taxon>
    </lineage>
</organism>
<comment type="caution">
    <text evidence="3">The sequence shown here is derived from an EMBL/GenBank/DDBJ whole genome shotgun (WGS) entry which is preliminary data.</text>
</comment>
<dbReference type="SUPFAM" id="SSF52540">
    <property type="entry name" value="P-loop containing nucleoside triphosphate hydrolases"/>
    <property type="match status" value="1"/>
</dbReference>
<feature type="domain" description="NadR/Ttd14 AAA" evidence="2">
    <location>
        <begin position="159"/>
        <end position="312"/>
    </location>
</feature>
<evidence type="ECO:0000313" key="3">
    <source>
        <dbReference type="EMBL" id="MDI9863658.1"/>
    </source>
</evidence>
<evidence type="ECO:0000259" key="1">
    <source>
        <dbReference type="Pfam" id="PF01467"/>
    </source>
</evidence>
<reference evidence="3 4" key="1">
    <citation type="submission" date="2023-05" db="EMBL/GenBank/DDBJ databases">
        <title>Novel species of genus Flectobacillus isolated from stream in China.</title>
        <authorList>
            <person name="Lu H."/>
        </authorList>
    </citation>
    <scope>NUCLEOTIDE SEQUENCE [LARGE SCALE GENOMIC DNA]</scope>
    <source>
        <strain evidence="3 4">DC10W</strain>
    </source>
</reference>
<dbReference type="InterPro" id="IPR038727">
    <property type="entry name" value="NadR/Ttd14_AAA_dom"/>
</dbReference>
<dbReference type="Gene3D" id="3.40.50.620">
    <property type="entry name" value="HUPs"/>
    <property type="match status" value="1"/>
</dbReference>
<evidence type="ECO:0000313" key="4">
    <source>
        <dbReference type="Proteomes" id="UP001236569"/>
    </source>
</evidence>
<dbReference type="Proteomes" id="UP001236569">
    <property type="component" value="Unassembled WGS sequence"/>
</dbReference>
<dbReference type="InterPro" id="IPR004821">
    <property type="entry name" value="Cyt_trans-like"/>
</dbReference>
<dbReference type="RefSeq" id="WP_283368929.1">
    <property type="nucleotide sequence ID" value="NZ_JASHID010000003.1"/>
</dbReference>
<dbReference type="EMBL" id="JASHID010000003">
    <property type="protein sequence ID" value="MDI9863658.1"/>
    <property type="molecule type" value="Genomic_DNA"/>
</dbReference>
<protein>
    <submittedName>
        <fullName evidence="3">AAA family ATPase</fullName>
    </submittedName>
</protein>
<dbReference type="PANTHER" id="PTHR37512">
    <property type="entry name" value="TRIFUNCTIONAL NAD BIOSYNTHESIS/REGULATOR PROTEIN NADR"/>
    <property type="match status" value="1"/>
</dbReference>
<evidence type="ECO:0000259" key="2">
    <source>
        <dbReference type="Pfam" id="PF13521"/>
    </source>
</evidence>
<dbReference type="PANTHER" id="PTHR37512:SF1">
    <property type="entry name" value="NADR_TTD14 AAA DOMAIN-CONTAINING PROTEIN"/>
    <property type="match status" value="1"/>
</dbReference>
<keyword evidence="4" id="KW-1185">Reference proteome</keyword>
<dbReference type="InterPro" id="IPR027417">
    <property type="entry name" value="P-loop_NTPase"/>
</dbReference>
<dbReference type="InterPro" id="IPR014729">
    <property type="entry name" value="Rossmann-like_a/b/a_fold"/>
</dbReference>